<sequence>MTKTRSFSIFLLKDGVDATNALKDDHALEEGIASENLPEGAVLYVLDNEPRPPWWRAYFGVQKDLNQVSKGALVFLQASGRWFALSFGHVFHNLKDSSYEYDFGLRVTLNCVDPAKLRSTDVLEPSGAKRQRTQLPTAGDLTFFDVDADSTILKSLTGKVKDEHQDLFKSATGSSNIRISSAIEPAGLVGLCEQLLNLYNDDTYKTAFPDIQNIAPVRDPSVIAQLNGQLLVAFQARDEALALSVPDIVDFGDGLWGTFTGANRGDVYDDIFMHRYYEYLDAAGADLNAFGIDDLKRHQLVLTNEDGSVVRDRHSIYKSLIYDTALNGGADNYHFCEGNWYLVDSGYVNRLRTYLDPLCKDTTLPDFSHDDEGAYNVAASAAAAGRVCLDKTNISIAGQKQIEPCDIYEVVGGQAVLHCVKISTLSGQLSHLFNQGTNSVNLMRSEQQALENMKELVGAGRPDPEREALVAPLANNKFRVVFGIVTHKDKADRSNNLPLFSRISLMRCMKELRRMGVDAEYCFIPDTSPATAGKARKRKKKAAEPEAGGE</sequence>
<dbReference type="RefSeq" id="WP_067906032.1">
    <property type="nucleotide sequence ID" value="NZ_KQ954244.1"/>
</dbReference>
<name>A0A117UZ47_9SPHN</name>
<organism evidence="2 3">
    <name type="scientific">Novosphingobium fuchskuhlense</name>
    <dbReference type="NCBI Taxonomy" id="1117702"/>
    <lineage>
        <taxon>Bacteria</taxon>
        <taxon>Pseudomonadati</taxon>
        <taxon>Pseudomonadota</taxon>
        <taxon>Alphaproteobacteria</taxon>
        <taxon>Sphingomonadales</taxon>
        <taxon>Sphingomonadaceae</taxon>
        <taxon>Novosphingobium</taxon>
    </lineage>
</organism>
<gene>
    <name evidence="2" type="ORF">AQZ52_00610</name>
</gene>
<feature type="region of interest" description="Disordered" evidence="1">
    <location>
        <begin position="528"/>
        <end position="550"/>
    </location>
</feature>
<comment type="caution">
    <text evidence="2">The sequence shown here is derived from an EMBL/GenBank/DDBJ whole genome shotgun (WGS) entry which is preliminary data.</text>
</comment>
<dbReference type="OrthoDB" id="6401683at2"/>
<accession>A0A117UZ47</accession>
<dbReference type="NCBIfam" id="TIGR04141">
    <property type="entry name" value="TIGR04141 family sporadically distributed protein"/>
    <property type="match status" value="1"/>
</dbReference>
<proteinExistence type="predicted"/>
<evidence type="ECO:0000256" key="1">
    <source>
        <dbReference type="SAM" id="MobiDB-lite"/>
    </source>
</evidence>
<dbReference type="EMBL" id="LLZS01000001">
    <property type="protein sequence ID" value="KUR73516.1"/>
    <property type="molecule type" value="Genomic_DNA"/>
</dbReference>
<evidence type="ECO:0000313" key="3">
    <source>
        <dbReference type="Proteomes" id="UP000058012"/>
    </source>
</evidence>
<dbReference type="InterPro" id="IPR026487">
    <property type="entry name" value="CHP04141"/>
</dbReference>
<dbReference type="AlphaFoldDB" id="A0A117UZ47"/>
<dbReference type="STRING" id="1117702.AQZ52_00610"/>
<protein>
    <recommendedName>
        <fullName evidence="4">Sporadically distributed protein, TIGR04141 family</fullName>
    </recommendedName>
</protein>
<evidence type="ECO:0000313" key="2">
    <source>
        <dbReference type="EMBL" id="KUR73516.1"/>
    </source>
</evidence>
<dbReference type="Pfam" id="PF19614">
    <property type="entry name" value="DUF6119"/>
    <property type="match status" value="1"/>
</dbReference>
<dbReference type="Proteomes" id="UP000058012">
    <property type="component" value="Unassembled WGS sequence"/>
</dbReference>
<keyword evidence="3" id="KW-1185">Reference proteome</keyword>
<evidence type="ECO:0008006" key="4">
    <source>
        <dbReference type="Google" id="ProtNLM"/>
    </source>
</evidence>
<reference evidence="2 3" key="1">
    <citation type="submission" date="2015-10" db="EMBL/GenBank/DDBJ databases">
        <title>Draft genome sequence of Novosphingobium fuchskuhlense DSM 25065 isolated from a surface water sample of the southwest basin of Lake Grosse Fuchskuhle.</title>
        <authorList>
            <person name="Ruckert C."/>
            <person name="Winkler A."/>
            <person name="Glaeser J."/>
            <person name="Grossart H.-P."/>
            <person name="Kalinowski J."/>
            <person name="Glaeser S."/>
        </authorList>
    </citation>
    <scope>NUCLEOTIDE SEQUENCE [LARGE SCALE GENOMIC DNA]</scope>
    <source>
        <strain evidence="2 3">FNE08-7</strain>
    </source>
</reference>